<accession>A0A9P6FSF1</accession>
<proteinExistence type="predicted"/>
<evidence type="ECO:0000313" key="1">
    <source>
        <dbReference type="EMBL" id="KAF9580807.1"/>
    </source>
</evidence>
<dbReference type="OrthoDB" id="2445805at2759"/>
<reference evidence="1" key="1">
    <citation type="journal article" date="2020" name="Fungal Divers.">
        <title>Resolving the Mortierellaceae phylogeny through synthesis of multi-gene phylogenetics and phylogenomics.</title>
        <authorList>
            <person name="Vandepol N."/>
            <person name="Liber J."/>
            <person name="Desiro A."/>
            <person name="Na H."/>
            <person name="Kennedy M."/>
            <person name="Barry K."/>
            <person name="Grigoriev I.V."/>
            <person name="Miller A.N."/>
            <person name="O'Donnell K."/>
            <person name="Stajich J.E."/>
            <person name="Bonito G."/>
        </authorList>
    </citation>
    <scope>NUCLEOTIDE SEQUENCE</scope>
    <source>
        <strain evidence="1">KOD1015</strain>
    </source>
</reference>
<gene>
    <name evidence="1" type="ORF">BGW38_002397</name>
</gene>
<keyword evidence="2" id="KW-1185">Reference proteome</keyword>
<dbReference type="Proteomes" id="UP000780801">
    <property type="component" value="Unassembled WGS sequence"/>
</dbReference>
<sequence length="279" mass="31688">MGSNPQVDATKVFARAKSDNPMANHSTMSRAWNKLKAFFSSISESDEHYMVLQDFMDIDKVIVVFQAFPYIDENQWPSGAILDDLAKEHALTLLYESSIHSCIIGGIEEILQLARDPKDKKALRDSLLMPPEAELQCLCLHNKSPMEPGPRARQQYPQMYKRNKDTLSDSKSESWYRENVRIMFHDLLSVEEVIQHTPGKHHSEASGQRKNLKRKFVQENQQVGRKVDGAILCVSPELELGVVEAAKADHAGPNSAKTLGDKLKIAKIMKDQFEKIYRH</sequence>
<organism evidence="1 2">
    <name type="scientific">Lunasporangiospora selenospora</name>
    <dbReference type="NCBI Taxonomy" id="979761"/>
    <lineage>
        <taxon>Eukaryota</taxon>
        <taxon>Fungi</taxon>
        <taxon>Fungi incertae sedis</taxon>
        <taxon>Mucoromycota</taxon>
        <taxon>Mortierellomycotina</taxon>
        <taxon>Mortierellomycetes</taxon>
        <taxon>Mortierellales</taxon>
        <taxon>Mortierellaceae</taxon>
        <taxon>Lunasporangiospora</taxon>
    </lineage>
</organism>
<dbReference type="AlphaFoldDB" id="A0A9P6FSF1"/>
<comment type="caution">
    <text evidence="1">The sequence shown here is derived from an EMBL/GenBank/DDBJ whole genome shotgun (WGS) entry which is preliminary data.</text>
</comment>
<evidence type="ECO:0000313" key="2">
    <source>
        <dbReference type="Proteomes" id="UP000780801"/>
    </source>
</evidence>
<dbReference type="EMBL" id="JAABOA010001840">
    <property type="protein sequence ID" value="KAF9580807.1"/>
    <property type="molecule type" value="Genomic_DNA"/>
</dbReference>
<protein>
    <submittedName>
        <fullName evidence="1">Uncharacterized protein</fullName>
    </submittedName>
</protein>
<name>A0A9P6FSF1_9FUNG</name>